<sequence>MNSPPAAAPVVFPGPQLWHSVVFPRVTPLSGTCRVRVPPPNGDGGAGTQAVARRTTMRLPSTFTGMPAADKASRAPGGAHARIMLAGTARSGETCCPAQSRRLRSDAASRIPPGTTQGVAMLK</sequence>
<comment type="caution">
    <text evidence="2">The sequence shown here is derived from an EMBL/GenBank/DDBJ whole genome shotgun (WGS) entry which is preliminary data.</text>
</comment>
<keyword evidence="3" id="KW-1185">Reference proteome</keyword>
<feature type="region of interest" description="Disordered" evidence="1">
    <location>
        <begin position="101"/>
        <end position="123"/>
    </location>
</feature>
<name>A0ABN2YBL3_9ACTN</name>
<accession>A0ABN2YBL3</accession>
<evidence type="ECO:0000313" key="3">
    <source>
        <dbReference type="Proteomes" id="UP001500897"/>
    </source>
</evidence>
<proteinExistence type="predicted"/>
<gene>
    <name evidence="2" type="ORF">GCM10009759_76450</name>
</gene>
<feature type="compositionally biased region" description="Polar residues" evidence="1">
    <location>
        <begin position="114"/>
        <end position="123"/>
    </location>
</feature>
<protein>
    <submittedName>
        <fullName evidence="2">Uncharacterized protein</fullName>
    </submittedName>
</protein>
<evidence type="ECO:0000313" key="2">
    <source>
        <dbReference type="EMBL" id="GAA2124664.1"/>
    </source>
</evidence>
<evidence type="ECO:0000256" key="1">
    <source>
        <dbReference type="SAM" id="MobiDB-lite"/>
    </source>
</evidence>
<reference evidence="2 3" key="1">
    <citation type="journal article" date="2019" name="Int. J. Syst. Evol. Microbiol.">
        <title>The Global Catalogue of Microorganisms (GCM) 10K type strain sequencing project: providing services to taxonomists for standard genome sequencing and annotation.</title>
        <authorList>
            <consortium name="The Broad Institute Genomics Platform"/>
            <consortium name="The Broad Institute Genome Sequencing Center for Infectious Disease"/>
            <person name="Wu L."/>
            <person name="Ma J."/>
        </authorList>
    </citation>
    <scope>NUCLEOTIDE SEQUENCE [LARGE SCALE GENOMIC DNA]</scope>
    <source>
        <strain evidence="2 3">JCM 14559</strain>
    </source>
</reference>
<dbReference type="Proteomes" id="UP001500897">
    <property type="component" value="Unassembled WGS sequence"/>
</dbReference>
<organism evidence="2 3">
    <name type="scientific">Kitasatospora saccharophila</name>
    <dbReference type="NCBI Taxonomy" id="407973"/>
    <lineage>
        <taxon>Bacteria</taxon>
        <taxon>Bacillati</taxon>
        <taxon>Actinomycetota</taxon>
        <taxon>Actinomycetes</taxon>
        <taxon>Kitasatosporales</taxon>
        <taxon>Streptomycetaceae</taxon>
        <taxon>Kitasatospora</taxon>
    </lineage>
</organism>
<dbReference type="EMBL" id="BAAANS010000103">
    <property type="protein sequence ID" value="GAA2124664.1"/>
    <property type="molecule type" value="Genomic_DNA"/>
</dbReference>